<protein>
    <submittedName>
        <fullName evidence="2">DUF2807 domain-containing protein</fullName>
    </submittedName>
</protein>
<feature type="domain" description="Putative auto-transporter adhesin head GIN" evidence="1">
    <location>
        <begin position="39"/>
        <end position="178"/>
    </location>
</feature>
<accession>A0ABS2CZK4</accession>
<dbReference type="Proteomes" id="UP000759529">
    <property type="component" value="Unassembled WGS sequence"/>
</dbReference>
<evidence type="ECO:0000313" key="2">
    <source>
        <dbReference type="EMBL" id="MBM6500388.1"/>
    </source>
</evidence>
<proteinExistence type="predicted"/>
<reference evidence="2 3" key="1">
    <citation type="submission" date="2021-02" db="EMBL/GenBank/DDBJ databases">
        <authorList>
            <person name="Jung H.S."/>
            <person name="Chun B.H."/>
            <person name="Jeon C.O."/>
        </authorList>
    </citation>
    <scope>NUCLEOTIDE SEQUENCE [LARGE SCALE GENOMIC DNA]</scope>
    <source>
        <strain evidence="2 3">LMG 25203</strain>
    </source>
</reference>
<evidence type="ECO:0000313" key="3">
    <source>
        <dbReference type="Proteomes" id="UP000759529"/>
    </source>
</evidence>
<keyword evidence="3" id="KW-1185">Reference proteome</keyword>
<dbReference type="RefSeq" id="WP_187656681.1">
    <property type="nucleotide sequence ID" value="NZ_JACSOD020000502.1"/>
</dbReference>
<name>A0ABS2CZK4_9FLAO</name>
<dbReference type="InterPro" id="IPR021255">
    <property type="entry name" value="DUF2807"/>
</dbReference>
<comment type="caution">
    <text evidence="2">The sequence shown here is derived from an EMBL/GenBank/DDBJ whole genome shotgun (WGS) entry which is preliminary data.</text>
</comment>
<organism evidence="2 3">
    <name type="scientific">Flavobacterium macrobrachii</name>
    <dbReference type="NCBI Taxonomy" id="591204"/>
    <lineage>
        <taxon>Bacteria</taxon>
        <taxon>Pseudomonadati</taxon>
        <taxon>Bacteroidota</taxon>
        <taxon>Flavobacteriia</taxon>
        <taxon>Flavobacteriales</taxon>
        <taxon>Flavobacteriaceae</taxon>
        <taxon>Flavobacterium</taxon>
    </lineage>
</organism>
<gene>
    <name evidence="2" type="ORF">H9X54_013910</name>
</gene>
<sequence>MKKTILLLFLLTTTFGFSQKKEKVKGSKVVTMEQKQIENFKSIEVEDNLEVFLVKGNECGLEIEADDNLHEFIDYKLSGSNLRITTNKDISSFKKLSVRITYTDELDMVIAKNETNVTALSDVDLKTVTFKSYDYAKLYLNAKCKNFTLMANDKSKIELNLKSEKAAIDVSKNAQVKALIASTDLLFDMYQKSTAIIEGDVNTLKLRLDNNSDFNGSKLTAVNTQLFAEAYSNGKINAKTNIVIDIAGKSEIEIFGEPKFEIKRFTDSATLRKKPIK</sequence>
<dbReference type="Pfam" id="PF10988">
    <property type="entry name" value="DUF2807"/>
    <property type="match status" value="1"/>
</dbReference>
<dbReference type="EMBL" id="JACSOD020000502">
    <property type="protein sequence ID" value="MBM6500388.1"/>
    <property type="molecule type" value="Genomic_DNA"/>
</dbReference>
<dbReference type="Gene3D" id="2.160.20.120">
    <property type="match status" value="1"/>
</dbReference>
<evidence type="ECO:0000259" key="1">
    <source>
        <dbReference type="Pfam" id="PF10988"/>
    </source>
</evidence>